<proteinExistence type="inferred from homology"/>
<dbReference type="InterPro" id="IPR007757">
    <property type="entry name" value="MT-A70-like"/>
</dbReference>
<dbReference type="SUPFAM" id="SSF53335">
    <property type="entry name" value="S-adenosyl-L-methionine-dependent methyltransferases"/>
    <property type="match status" value="1"/>
</dbReference>
<gene>
    <name evidence="5" type="ORF">DFR50_11259</name>
</gene>
<evidence type="ECO:0000313" key="6">
    <source>
        <dbReference type="Proteomes" id="UP000253529"/>
    </source>
</evidence>
<evidence type="ECO:0000256" key="4">
    <source>
        <dbReference type="PROSITE-ProRule" id="PRU00489"/>
    </source>
</evidence>
<name>A0A366FGK4_9HYPH</name>
<reference evidence="5 6" key="1">
    <citation type="submission" date="2018-06" db="EMBL/GenBank/DDBJ databases">
        <title>Genomic Encyclopedia of Type Strains, Phase IV (KMG-IV): sequencing the most valuable type-strain genomes for metagenomic binning, comparative biology and taxonomic classification.</title>
        <authorList>
            <person name="Goeker M."/>
        </authorList>
    </citation>
    <scope>NUCLEOTIDE SEQUENCE [LARGE SCALE GENOMIC DNA]</scope>
    <source>
        <strain evidence="5 6">DSM 24875</strain>
    </source>
</reference>
<dbReference type="AlphaFoldDB" id="A0A366FGK4"/>
<evidence type="ECO:0000313" key="5">
    <source>
        <dbReference type="EMBL" id="RBP13090.1"/>
    </source>
</evidence>
<comment type="similarity">
    <text evidence="4">Belongs to the MT-A70-like family.</text>
</comment>
<accession>A0A366FGK4</accession>
<keyword evidence="2" id="KW-0808">Transferase</keyword>
<dbReference type="EMBL" id="QNRK01000012">
    <property type="protein sequence ID" value="RBP13090.1"/>
    <property type="molecule type" value="Genomic_DNA"/>
</dbReference>
<protein>
    <submittedName>
        <fullName evidence="5">N6-adenosine-specific RNA methylase IME4</fullName>
    </submittedName>
</protein>
<dbReference type="RefSeq" id="WP_113889508.1">
    <property type="nucleotide sequence ID" value="NZ_QNRK01000012.1"/>
</dbReference>
<evidence type="ECO:0000256" key="1">
    <source>
        <dbReference type="ARBA" id="ARBA00022603"/>
    </source>
</evidence>
<keyword evidence="6" id="KW-1185">Reference proteome</keyword>
<keyword evidence="1 5" id="KW-0489">Methyltransferase</keyword>
<dbReference type="GO" id="GO:0008168">
    <property type="term" value="F:methyltransferase activity"/>
    <property type="evidence" value="ECO:0007669"/>
    <property type="project" value="UniProtKB-KW"/>
</dbReference>
<comment type="caution">
    <text evidence="5">The sequence shown here is derived from an EMBL/GenBank/DDBJ whole genome shotgun (WGS) entry which is preliminary data.</text>
</comment>
<dbReference type="PANTHER" id="PTHR12829:SF7">
    <property type="entry name" value="N6-ADENOSINE-METHYLTRANSFERASE CATALYTIC SUBUNIT"/>
    <property type="match status" value="1"/>
</dbReference>
<dbReference type="Pfam" id="PF05063">
    <property type="entry name" value="MT-A70"/>
    <property type="match status" value="1"/>
</dbReference>
<dbReference type="PANTHER" id="PTHR12829">
    <property type="entry name" value="N6-ADENOSINE-METHYLTRANSFERASE"/>
    <property type="match status" value="1"/>
</dbReference>
<keyword evidence="3" id="KW-0949">S-adenosyl-L-methionine</keyword>
<dbReference type="OrthoDB" id="9800596at2"/>
<dbReference type="InterPro" id="IPR029063">
    <property type="entry name" value="SAM-dependent_MTases_sf"/>
</dbReference>
<evidence type="ECO:0000256" key="2">
    <source>
        <dbReference type="ARBA" id="ARBA00022679"/>
    </source>
</evidence>
<dbReference type="GO" id="GO:0032259">
    <property type="term" value="P:methylation"/>
    <property type="evidence" value="ECO:0007669"/>
    <property type="project" value="UniProtKB-KW"/>
</dbReference>
<sequence length="218" mass="24970">MIAGDPGPLAERRKYRVVYADPPWLFRNRSRKGESRNALAHYDCLDFPALAALPVPELAADDCVLFLWAVDPLLDQAFDLIRAWGFVYKTVGFTWVKTNARRDEARPDDGGFFTGLGYWTRANPEQCLLATRGAPRRLARDVKRLVVEPRREHSRKPDTVRRRIQRLVEGPYVELFARETRPGWDGWGGELGIFDAGLVQTRRRPIRPQIAGPDPFTR</sequence>
<organism evidence="5 6">
    <name type="scientific">Roseiarcus fermentans</name>
    <dbReference type="NCBI Taxonomy" id="1473586"/>
    <lineage>
        <taxon>Bacteria</taxon>
        <taxon>Pseudomonadati</taxon>
        <taxon>Pseudomonadota</taxon>
        <taxon>Alphaproteobacteria</taxon>
        <taxon>Hyphomicrobiales</taxon>
        <taxon>Roseiarcaceae</taxon>
        <taxon>Roseiarcus</taxon>
    </lineage>
</organism>
<evidence type="ECO:0000256" key="3">
    <source>
        <dbReference type="ARBA" id="ARBA00022691"/>
    </source>
</evidence>
<dbReference type="Proteomes" id="UP000253529">
    <property type="component" value="Unassembled WGS sequence"/>
</dbReference>
<dbReference type="PROSITE" id="PS51143">
    <property type="entry name" value="MT_A70"/>
    <property type="match status" value="1"/>
</dbReference>